<keyword evidence="1" id="KW-0732">Signal</keyword>
<gene>
    <name evidence="2" type="ORF">FE810_01000</name>
</gene>
<keyword evidence="3" id="KW-1185">Reference proteome</keyword>
<name>A0A5R9IPU2_9GAMM</name>
<dbReference type="Proteomes" id="UP000307790">
    <property type="component" value="Unassembled WGS sequence"/>
</dbReference>
<accession>A0A5R9IPU2</accession>
<protein>
    <recommendedName>
        <fullName evidence="4">Phosphatase</fullName>
    </recommendedName>
</protein>
<organism evidence="2 3">
    <name type="scientific">Thalassotalea litorea</name>
    <dbReference type="NCBI Taxonomy" id="2020715"/>
    <lineage>
        <taxon>Bacteria</taxon>
        <taxon>Pseudomonadati</taxon>
        <taxon>Pseudomonadota</taxon>
        <taxon>Gammaproteobacteria</taxon>
        <taxon>Alteromonadales</taxon>
        <taxon>Colwelliaceae</taxon>
        <taxon>Thalassotalea</taxon>
    </lineage>
</organism>
<dbReference type="AlphaFoldDB" id="A0A5R9IPU2"/>
<proteinExistence type="predicted"/>
<reference evidence="2 3" key="1">
    <citation type="submission" date="2019-05" db="EMBL/GenBank/DDBJ databases">
        <title>Genome sequences of Thalassotalea litorea 1K03283.</title>
        <authorList>
            <person name="Zhang D."/>
        </authorList>
    </citation>
    <scope>NUCLEOTIDE SEQUENCE [LARGE SCALE GENOMIC DNA]</scope>
    <source>
        <strain evidence="2 3">MCCC 1K03283</strain>
    </source>
</reference>
<dbReference type="SUPFAM" id="SSF52799">
    <property type="entry name" value="(Phosphotyrosine protein) phosphatases II"/>
    <property type="match status" value="1"/>
</dbReference>
<evidence type="ECO:0000256" key="1">
    <source>
        <dbReference type="SAM" id="SignalP"/>
    </source>
</evidence>
<dbReference type="EMBL" id="VCBC01000002">
    <property type="protein sequence ID" value="TLU67555.1"/>
    <property type="molecule type" value="Genomic_DNA"/>
</dbReference>
<comment type="caution">
    <text evidence="2">The sequence shown here is derived from an EMBL/GenBank/DDBJ whole genome shotgun (WGS) entry which is preliminary data.</text>
</comment>
<feature type="signal peptide" evidence="1">
    <location>
        <begin position="1"/>
        <end position="24"/>
    </location>
</feature>
<evidence type="ECO:0000313" key="3">
    <source>
        <dbReference type="Proteomes" id="UP000307790"/>
    </source>
</evidence>
<dbReference type="RefSeq" id="WP_138318158.1">
    <property type="nucleotide sequence ID" value="NZ_VCBC01000002.1"/>
</dbReference>
<evidence type="ECO:0000313" key="2">
    <source>
        <dbReference type="EMBL" id="TLU67555.1"/>
    </source>
</evidence>
<feature type="chain" id="PRO_5024313346" description="Phosphatase" evidence="1">
    <location>
        <begin position="25"/>
        <end position="176"/>
    </location>
</feature>
<dbReference type="InterPro" id="IPR029021">
    <property type="entry name" value="Prot-tyrosine_phosphatase-like"/>
</dbReference>
<dbReference type="OrthoDB" id="7391097at2"/>
<evidence type="ECO:0008006" key="4">
    <source>
        <dbReference type="Google" id="ProtNLM"/>
    </source>
</evidence>
<dbReference type="CDD" id="cd14503">
    <property type="entry name" value="PTP-bact"/>
    <property type="match status" value="1"/>
</dbReference>
<sequence>MVKYLLHLFALTGLYLASVNLVTADETESYSRLSGLENFQVNNESMMSSGQPNQQQFEALQAIGVTKVIDLIPSDRSEESALMAKLGLTYHNIPVVWENPRVEDFEHYVTLMQLSDGNDGITLTHCKLNWRGAAFTYLYRVTQLNESEAIAKKDLLAIWQPDEIWQKFIDDVKAKY</sequence>
<dbReference type="Gene3D" id="3.90.190.10">
    <property type="entry name" value="Protein tyrosine phosphatase superfamily"/>
    <property type="match status" value="1"/>
</dbReference>